<organism evidence="1 2">
    <name type="scientific">Chromobacterium haemolyticum</name>
    <dbReference type="NCBI Taxonomy" id="394935"/>
    <lineage>
        <taxon>Bacteria</taxon>
        <taxon>Pseudomonadati</taxon>
        <taxon>Pseudomonadota</taxon>
        <taxon>Betaproteobacteria</taxon>
        <taxon>Neisseriales</taxon>
        <taxon>Chromobacteriaceae</taxon>
        <taxon>Chromobacterium</taxon>
    </lineage>
</organism>
<gene>
    <name evidence="1" type="ORF">B0T45_13885</name>
</gene>
<name>A0A1W0CSF6_9NEIS</name>
<comment type="caution">
    <text evidence="1">The sequence shown here is derived from an EMBL/GenBank/DDBJ whole genome shotgun (WGS) entry which is preliminary data.</text>
</comment>
<proteinExistence type="predicted"/>
<dbReference type="AlphaFoldDB" id="A0A1W0CSF6"/>
<accession>A0A1W0CSF6</accession>
<sequence>MGLIVTEKGLERPAVVWARDTCAAYIHRHYPVHVQLNVLRTGSEDERKKMSAFIDACRAWSNQSSATSAELEKIKP</sequence>
<reference evidence="1 2" key="1">
    <citation type="submission" date="2017-02" db="EMBL/GenBank/DDBJ databases">
        <title>Chromobacterium haemolyticum H5244.</title>
        <authorList>
            <person name="Gulvik C.A."/>
        </authorList>
    </citation>
    <scope>NUCLEOTIDE SEQUENCE [LARGE SCALE GENOMIC DNA]</scope>
    <source>
        <strain evidence="1 2">H5244</strain>
    </source>
</reference>
<evidence type="ECO:0000313" key="2">
    <source>
        <dbReference type="Proteomes" id="UP000192721"/>
    </source>
</evidence>
<protein>
    <submittedName>
        <fullName evidence="1">Uncharacterized protein</fullName>
    </submittedName>
</protein>
<dbReference type="Proteomes" id="UP000192721">
    <property type="component" value="Unassembled WGS sequence"/>
</dbReference>
<dbReference type="EMBL" id="MUKV01000018">
    <property type="protein sequence ID" value="OQS37704.1"/>
    <property type="molecule type" value="Genomic_DNA"/>
</dbReference>
<evidence type="ECO:0000313" key="1">
    <source>
        <dbReference type="EMBL" id="OQS37704.1"/>
    </source>
</evidence>